<sequence>MNPPDYFAPICDKARSRWDQLEQDPELAGPWHQLFKQVQSPRHVVSELLQNADDAGATRACVQLEGRDFVFRHNGGDFVAEHFQSLCRFGYSNKRNLHTIGFRGIGFKSTFSLGDEVRLRTGTLSVAFQRSRFTEPRWVPASPIDGTEIRVQIRDENHRAEIEKNLDDWLSSPASLLFFQTIRSLKVGETKVEWVPDGAGPVARSQWMKLKDDRETRFLLLRSPDASIPDEAVEEIRLERMVSAEDETPLPDCRVEIVLGMEGRLYVVLPTGVKTHLPFACNGPFIQDPARMKIKDPIGSPTNRWLLQLAGQTASEAMLEWLGNTALRLEDRGGAYGLMPNIEEHSQTIEGASASIVQNAFARTLDDQAVLLTEEGKVVPAGACVGAPREILRVWSPTQVSQLFDGAARPLLCTKISAIDRAKLTEWGLSEEIEKSSVLDKLESRHLPRPDSWGGLLALWSYVSSDVRAESYLARDRTKIRILPVQGKNVLYGANEVVRFGEKRLLQRDEDWEFLSKYLLVVNQNWPRFLAEQRRQADESMDDRLRNDWLAATGLLNKLGLDGASDPGKVIEQVASSLPKDPDYSTKDDVRLAQIAAKLGAKVGGSFHFVTRDGTCRAGGHPVIADVHGTFDDFVDEQWYEEHVLSEEYYNGFISCSHSDWEDWITSGKSGLQTFIPLTETSKWFSGRKEAAKLLSERGVDGGPYYPYVTSQFVLKDIDFDPQHWIHWEELSDEDPTIWQRLMEQVFLQPSTYWTKALNAGVYQIATTGTQQSISGTLSSNWIRRLRSLPCLLDNRGQLRQPGELLRRTPETEALLDVEPFVRAEDDTERNRPLLIALGVGDTPTGPDRLLERLRNFSGHEDPPIFEIEKWCTRLDQLLNKCSTDEAEAIRAAFSEERLLFTTSGEWVTSREAFLNTANEEVPDAAIVHPALRRLAIWSKIGVADRPTAELALGWLDRLEPDQKLTADELRRVKPLLPRFAQRIWTECGHWLNLEGQWAPVDKFRYCLTMQSLTGHKHLFGRIRQATADFQLLDSDTCQQPPFNLLPTLASKLTEEFEESVDELAEAEPRPWLRSLGQGIARIELEDEAKQASLRELGLRLANTHWQVANGLESVPYIDGVPAGTSRPVDAVWRDTRLFVIDRPVAQLFRSIARELASAFDSADVGAAIHACIDRSDRFIEDYLDENFTLSSQLPTATTQTDSGSTSEAQCSAQPIDREHSTESPSSTAECNGDEQVERGDTSDDVDPVIELAGSAGSDDADSLDEYLSVRIEGGTAEVDAVESPSGLNGETLAPTAAAPDPPKAAKPKLISLFASEQGYAKDGTDRYYRDDGGSLQKSPGAVFAWDEYAVGGQLIQSYWPKESCLFKDSLDLPAEVWNLCDRYPEKYSLLLRNLDDSVHVLAGVELKRLHAEGHVTLHPANYRLVHCDTEN</sequence>
<evidence type="ECO:0008006" key="4">
    <source>
        <dbReference type="Google" id="ProtNLM"/>
    </source>
</evidence>
<dbReference type="RefSeq" id="WP_145111429.1">
    <property type="nucleotide sequence ID" value="NZ_CP036349.1"/>
</dbReference>
<dbReference type="InterPro" id="IPR052957">
    <property type="entry name" value="Auxin_embryo_med"/>
</dbReference>
<feature type="region of interest" description="Disordered" evidence="1">
    <location>
        <begin position="1194"/>
        <end position="1261"/>
    </location>
</feature>
<protein>
    <recommendedName>
        <fullName evidence="4">ATPase</fullName>
    </recommendedName>
</protein>
<organism evidence="2 3">
    <name type="scientific">Botrimarina mediterranea</name>
    <dbReference type="NCBI Taxonomy" id="2528022"/>
    <lineage>
        <taxon>Bacteria</taxon>
        <taxon>Pseudomonadati</taxon>
        <taxon>Planctomycetota</taxon>
        <taxon>Planctomycetia</taxon>
        <taxon>Pirellulales</taxon>
        <taxon>Lacipirellulaceae</taxon>
        <taxon>Botrimarina</taxon>
    </lineage>
</organism>
<dbReference type="Proteomes" id="UP000316426">
    <property type="component" value="Chromosome"/>
</dbReference>
<reference evidence="2 3" key="1">
    <citation type="submission" date="2019-02" db="EMBL/GenBank/DDBJ databases">
        <title>Deep-cultivation of Planctomycetes and their phenomic and genomic characterization uncovers novel biology.</title>
        <authorList>
            <person name="Wiegand S."/>
            <person name="Jogler M."/>
            <person name="Boedeker C."/>
            <person name="Pinto D."/>
            <person name="Vollmers J."/>
            <person name="Rivas-Marin E."/>
            <person name="Kohn T."/>
            <person name="Peeters S.H."/>
            <person name="Heuer A."/>
            <person name="Rast P."/>
            <person name="Oberbeckmann S."/>
            <person name="Bunk B."/>
            <person name="Jeske O."/>
            <person name="Meyerdierks A."/>
            <person name="Storesund J.E."/>
            <person name="Kallscheuer N."/>
            <person name="Luecker S."/>
            <person name="Lage O.M."/>
            <person name="Pohl T."/>
            <person name="Merkel B.J."/>
            <person name="Hornburger P."/>
            <person name="Mueller R.-W."/>
            <person name="Bruemmer F."/>
            <person name="Labrenz M."/>
            <person name="Spormann A.M."/>
            <person name="Op den Camp H."/>
            <person name="Overmann J."/>
            <person name="Amann R."/>
            <person name="Jetten M.S.M."/>
            <person name="Mascher T."/>
            <person name="Medema M.H."/>
            <person name="Devos D.P."/>
            <person name="Kaster A.-K."/>
            <person name="Ovreas L."/>
            <person name="Rohde M."/>
            <person name="Galperin M.Y."/>
            <person name="Jogler C."/>
        </authorList>
    </citation>
    <scope>NUCLEOTIDE SEQUENCE [LARGE SCALE GENOMIC DNA]</scope>
    <source>
        <strain evidence="2 3">Spa11</strain>
    </source>
</reference>
<dbReference type="EMBL" id="CP036349">
    <property type="protein sequence ID" value="QDV73808.1"/>
    <property type="molecule type" value="Genomic_DNA"/>
</dbReference>
<evidence type="ECO:0000313" key="2">
    <source>
        <dbReference type="EMBL" id="QDV73808.1"/>
    </source>
</evidence>
<feature type="compositionally biased region" description="Polar residues" evidence="1">
    <location>
        <begin position="1194"/>
        <end position="1213"/>
    </location>
</feature>
<dbReference type="SUPFAM" id="SSF55874">
    <property type="entry name" value="ATPase domain of HSP90 chaperone/DNA topoisomerase II/histidine kinase"/>
    <property type="match status" value="1"/>
</dbReference>
<dbReference type="KEGG" id="bmei:Spa11_20070"/>
<proteinExistence type="predicted"/>
<keyword evidence="3" id="KW-1185">Reference proteome</keyword>
<feature type="region of interest" description="Disordered" evidence="1">
    <location>
        <begin position="1281"/>
        <end position="1305"/>
    </location>
</feature>
<accession>A0A518K7M8</accession>
<evidence type="ECO:0000256" key="1">
    <source>
        <dbReference type="SAM" id="MobiDB-lite"/>
    </source>
</evidence>
<dbReference type="InterPro" id="IPR036890">
    <property type="entry name" value="HATPase_C_sf"/>
</dbReference>
<name>A0A518K7M8_9BACT</name>
<dbReference type="PANTHER" id="PTHR32387">
    <property type="entry name" value="WU:FJ29H11"/>
    <property type="match status" value="1"/>
</dbReference>
<dbReference type="NCBIfam" id="NF047352">
    <property type="entry name" value="P_loop_sacsin"/>
    <property type="match status" value="1"/>
</dbReference>
<evidence type="ECO:0000313" key="3">
    <source>
        <dbReference type="Proteomes" id="UP000316426"/>
    </source>
</evidence>
<dbReference type="PANTHER" id="PTHR32387:SF0">
    <property type="entry name" value="PROTEIN NO VEIN"/>
    <property type="match status" value="1"/>
</dbReference>
<gene>
    <name evidence="2" type="ORF">Spa11_20070</name>
</gene>
<dbReference type="Gene3D" id="3.30.565.10">
    <property type="entry name" value="Histidine kinase-like ATPase, C-terminal domain"/>
    <property type="match status" value="1"/>
</dbReference>